<dbReference type="PANTHER" id="PTHR36834">
    <property type="entry name" value="MEMBRANE PROTEIN-RELATED"/>
    <property type="match status" value="1"/>
</dbReference>
<organism evidence="3 4">
    <name type="scientific">Roseburia porci</name>
    <dbReference type="NCBI Taxonomy" id="2605790"/>
    <lineage>
        <taxon>Bacteria</taxon>
        <taxon>Bacillati</taxon>
        <taxon>Bacillota</taxon>
        <taxon>Clostridia</taxon>
        <taxon>Lachnospirales</taxon>
        <taxon>Lachnospiraceae</taxon>
        <taxon>Roseburia</taxon>
    </lineage>
</organism>
<dbReference type="EMBL" id="VUNI01000006">
    <property type="protein sequence ID" value="MST74465.1"/>
    <property type="molecule type" value="Genomic_DNA"/>
</dbReference>
<name>A0A6L5YQ47_9FIRM</name>
<gene>
    <name evidence="3" type="ORF">FYJ75_05360</name>
</gene>
<feature type="domain" description="VanZ-like" evidence="2">
    <location>
        <begin position="16"/>
        <end position="143"/>
    </location>
</feature>
<accession>A0A6L5YQ47</accession>
<keyword evidence="4" id="KW-1185">Reference proteome</keyword>
<keyword evidence="1" id="KW-0812">Transmembrane</keyword>
<feature type="transmembrane region" description="Helical" evidence="1">
    <location>
        <begin position="95"/>
        <end position="114"/>
    </location>
</feature>
<feature type="transmembrane region" description="Helical" evidence="1">
    <location>
        <begin position="126"/>
        <end position="143"/>
    </location>
</feature>
<dbReference type="Pfam" id="PF04892">
    <property type="entry name" value="VanZ"/>
    <property type="match status" value="1"/>
</dbReference>
<feature type="transmembrane region" description="Helical" evidence="1">
    <location>
        <begin position="67"/>
        <end position="88"/>
    </location>
</feature>
<dbReference type="AlphaFoldDB" id="A0A6L5YQ47"/>
<dbReference type="InterPro" id="IPR053150">
    <property type="entry name" value="Teicoplanin_resist-assoc"/>
</dbReference>
<sequence length="158" mass="18431">MAVNKKTRHRIALLLFGAYLILLFYFLFFSEAMGRSGTDAEYHYNLTPFLEIKRFLKYRDVLGPEAVFLNIFGNVIAFMPFGFFVPMITKWHKNIAYVTLYSFELSLLAETMQLVFKIGSFDIDDLMLNTLGGLCGCIIYHIMRRIRSMYHGIRKKKA</sequence>
<proteinExistence type="predicted"/>
<dbReference type="InterPro" id="IPR006976">
    <property type="entry name" value="VanZ-like"/>
</dbReference>
<reference evidence="3 4" key="1">
    <citation type="submission" date="2019-08" db="EMBL/GenBank/DDBJ databases">
        <title>In-depth cultivation of the pig gut microbiome towards novel bacterial diversity and tailored functional studies.</title>
        <authorList>
            <person name="Wylensek D."/>
            <person name="Hitch T.C.A."/>
            <person name="Clavel T."/>
        </authorList>
    </citation>
    <scope>NUCLEOTIDE SEQUENCE [LARGE SCALE GENOMIC DNA]</scope>
    <source>
        <strain evidence="3 4">MUC/MUC-530-WT-4D</strain>
    </source>
</reference>
<keyword evidence="1" id="KW-1133">Transmembrane helix</keyword>
<keyword evidence="1" id="KW-0472">Membrane</keyword>
<dbReference type="Proteomes" id="UP000474024">
    <property type="component" value="Unassembled WGS sequence"/>
</dbReference>
<feature type="transmembrane region" description="Helical" evidence="1">
    <location>
        <begin position="12"/>
        <end position="29"/>
    </location>
</feature>
<dbReference type="PANTHER" id="PTHR36834:SF2">
    <property type="entry name" value="MEMBRANE PROTEIN"/>
    <property type="match status" value="1"/>
</dbReference>
<protein>
    <submittedName>
        <fullName evidence="3">VanZ family protein</fullName>
    </submittedName>
</protein>
<evidence type="ECO:0000313" key="4">
    <source>
        <dbReference type="Proteomes" id="UP000474024"/>
    </source>
</evidence>
<comment type="caution">
    <text evidence="3">The sequence shown here is derived from an EMBL/GenBank/DDBJ whole genome shotgun (WGS) entry which is preliminary data.</text>
</comment>
<evidence type="ECO:0000313" key="3">
    <source>
        <dbReference type="EMBL" id="MST74465.1"/>
    </source>
</evidence>
<evidence type="ECO:0000259" key="2">
    <source>
        <dbReference type="Pfam" id="PF04892"/>
    </source>
</evidence>
<evidence type="ECO:0000256" key="1">
    <source>
        <dbReference type="SAM" id="Phobius"/>
    </source>
</evidence>